<evidence type="ECO:0000256" key="4">
    <source>
        <dbReference type="ARBA" id="ARBA00022729"/>
    </source>
</evidence>
<dbReference type="GO" id="GO:0004130">
    <property type="term" value="F:cytochrome-c peroxidase activity"/>
    <property type="evidence" value="ECO:0007669"/>
    <property type="project" value="UniProtKB-EC"/>
</dbReference>
<dbReference type="InterPro" id="IPR036909">
    <property type="entry name" value="Cyt_c-like_dom_sf"/>
</dbReference>
<keyword evidence="2 8" id="KW-0349">Heme</keyword>
<evidence type="ECO:0000259" key="10">
    <source>
        <dbReference type="PROSITE" id="PS51007"/>
    </source>
</evidence>
<dbReference type="SUPFAM" id="SSF46626">
    <property type="entry name" value="Cytochrome c"/>
    <property type="match status" value="2"/>
</dbReference>
<evidence type="ECO:0000256" key="5">
    <source>
        <dbReference type="ARBA" id="ARBA00022764"/>
    </source>
</evidence>
<feature type="transmembrane region" description="Helical" evidence="9">
    <location>
        <begin position="7"/>
        <end position="25"/>
    </location>
</feature>
<dbReference type="Proteomes" id="UP001378956">
    <property type="component" value="Unassembled WGS sequence"/>
</dbReference>
<gene>
    <name evidence="11" type="ORF">WAE58_01285</name>
</gene>
<organism evidence="11 12">
    <name type="scientific">Pedobacter panaciterrae</name>
    <dbReference type="NCBI Taxonomy" id="363849"/>
    <lineage>
        <taxon>Bacteria</taxon>
        <taxon>Pseudomonadati</taxon>
        <taxon>Bacteroidota</taxon>
        <taxon>Sphingobacteriia</taxon>
        <taxon>Sphingobacteriales</taxon>
        <taxon>Sphingobacteriaceae</taxon>
        <taxon>Pedobacter</taxon>
    </lineage>
</organism>
<evidence type="ECO:0000256" key="9">
    <source>
        <dbReference type="SAM" id="Phobius"/>
    </source>
</evidence>
<dbReference type="EC" id="1.11.1.5" evidence="11"/>
<evidence type="ECO:0000256" key="7">
    <source>
        <dbReference type="ARBA" id="ARBA00023004"/>
    </source>
</evidence>
<keyword evidence="7 8" id="KW-0408">Iron</keyword>
<dbReference type="InterPro" id="IPR004852">
    <property type="entry name" value="Di-haem_cyt_c_peroxidsae"/>
</dbReference>
<dbReference type="Gene3D" id="1.10.760.10">
    <property type="entry name" value="Cytochrome c-like domain"/>
    <property type="match status" value="2"/>
</dbReference>
<dbReference type="PIRSF" id="PIRSF000294">
    <property type="entry name" value="Cytochrome-c_peroxidase"/>
    <property type="match status" value="1"/>
</dbReference>
<accession>A0ABU8NFP3</accession>
<evidence type="ECO:0000313" key="12">
    <source>
        <dbReference type="Proteomes" id="UP001378956"/>
    </source>
</evidence>
<keyword evidence="9" id="KW-0812">Transmembrane</keyword>
<dbReference type="InterPro" id="IPR026259">
    <property type="entry name" value="MauG/Cytc_peroxidase"/>
</dbReference>
<dbReference type="InterPro" id="IPR051395">
    <property type="entry name" value="Cytochrome_c_Peroxidase/MauG"/>
</dbReference>
<dbReference type="RefSeq" id="WP_337714916.1">
    <property type="nucleotide sequence ID" value="NZ_JBBEUB010000001.1"/>
</dbReference>
<dbReference type="PROSITE" id="PS51007">
    <property type="entry name" value="CYTC"/>
    <property type="match status" value="1"/>
</dbReference>
<feature type="domain" description="Cytochrome c" evidence="10">
    <location>
        <begin position="216"/>
        <end position="340"/>
    </location>
</feature>
<evidence type="ECO:0000256" key="2">
    <source>
        <dbReference type="ARBA" id="ARBA00022617"/>
    </source>
</evidence>
<keyword evidence="4" id="KW-0732">Signal</keyword>
<evidence type="ECO:0000256" key="6">
    <source>
        <dbReference type="ARBA" id="ARBA00023002"/>
    </source>
</evidence>
<sequence length="353" mass="39976">MKAKTKIFGIIAFINLVLFLVAYNIRPIKVNYDAKEVQLKFTVPPNFPQPGSQYDQHFVTPAGFKLGRILFYDRALSIDNSISCASCHQSFSAFSDQNKHVSQGFKQCSGTRNTPALFNLAWQKEFMWDGRVKLFQLSSHNAIINPCEIANSMAGAVEKLRANGHYTDLFRNAYGSVDIDSARLLNALTQFMSMLVSANSRYDKYRRYEQGGVFTTDEKNGYILFRQKCSACHKEPLFTDLSYRNTGLDLVSIDRGRDSSTHLATDVGKFRVPSLRNIEVTAPYMHDGRFATLEDVLTHYANGVKRNTHLDEQLRHNGTLGLALSSSDQHKIIAFLKTLTDKEFLTDVRFQIP</sequence>
<proteinExistence type="predicted"/>
<evidence type="ECO:0000256" key="3">
    <source>
        <dbReference type="ARBA" id="ARBA00022723"/>
    </source>
</evidence>
<dbReference type="EMBL" id="JBBEUB010000001">
    <property type="protein sequence ID" value="MEJ2901035.1"/>
    <property type="molecule type" value="Genomic_DNA"/>
</dbReference>
<dbReference type="PANTHER" id="PTHR30600">
    <property type="entry name" value="CYTOCHROME C PEROXIDASE-RELATED"/>
    <property type="match status" value="1"/>
</dbReference>
<keyword evidence="9" id="KW-0472">Membrane</keyword>
<evidence type="ECO:0000256" key="8">
    <source>
        <dbReference type="PROSITE-ProRule" id="PRU00433"/>
    </source>
</evidence>
<evidence type="ECO:0000256" key="1">
    <source>
        <dbReference type="ARBA" id="ARBA00004418"/>
    </source>
</evidence>
<evidence type="ECO:0000313" key="11">
    <source>
        <dbReference type="EMBL" id="MEJ2901035.1"/>
    </source>
</evidence>
<keyword evidence="5" id="KW-0574">Periplasm</keyword>
<comment type="subcellular location">
    <subcellularLocation>
        <location evidence="1">Periplasm</location>
    </subcellularLocation>
</comment>
<keyword evidence="9" id="KW-1133">Transmembrane helix</keyword>
<protein>
    <submittedName>
        <fullName evidence="11">Cytochrome c peroxidase</fullName>
        <ecNumber evidence="11">1.11.1.5</ecNumber>
    </submittedName>
</protein>
<name>A0ABU8NFP3_9SPHI</name>
<reference evidence="11 12" key="1">
    <citation type="submission" date="2024-03" db="EMBL/GenBank/DDBJ databases">
        <title>Sequence of Lycoming College Course Isolates.</title>
        <authorList>
            <person name="Plotts O."/>
            <person name="Newman J."/>
        </authorList>
    </citation>
    <scope>NUCLEOTIDE SEQUENCE [LARGE SCALE GENOMIC DNA]</scope>
    <source>
        <strain evidence="11 12">CJB-3</strain>
    </source>
</reference>
<keyword evidence="11" id="KW-0575">Peroxidase</keyword>
<comment type="caution">
    <text evidence="11">The sequence shown here is derived from an EMBL/GenBank/DDBJ whole genome shotgun (WGS) entry which is preliminary data.</text>
</comment>
<dbReference type="Pfam" id="PF03150">
    <property type="entry name" value="CCP_MauG"/>
    <property type="match status" value="1"/>
</dbReference>
<dbReference type="InterPro" id="IPR009056">
    <property type="entry name" value="Cyt_c-like_dom"/>
</dbReference>
<keyword evidence="12" id="KW-1185">Reference proteome</keyword>
<keyword evidence="6 11" id="KW-0560">Oxidoreductase</keyword>
<keyword evidence="3 8" id="KW-0479">Metal-binding</keyword>